<name>A0A8S1SEK7_9CILI</name>
<dbReference type="InterPro" id="IPR018499">
    <property type="entry name" value="Tetraspanin/Peripherin"/>
</dbReference>
<keyword evidence="4 5" id="KW-0472">Membrane</keyword>
<feature type="transmembrane region" description="Helical" evidence="5">
    <location>
        <begin position="56"/>
        <end position="76"/>
    </location>
</feature>
<protein>
    <recommendedName>
        <fullName evidence="8">Tetraspanin family protein</fullName>
    </recommendedName>
</protein>
<feature type="transmembrane region" description="Helical" evidence="5">
    <location>
        <begin position="12"/>
        <end position="32"/>
    </location>
</feature>
<organism evidence="6 7">
    <name type="scientific">Paramecium pentaurelia</name>
    <dbReference type="NCBI Taxonomy" id="43138"/>
    <lineage>
        <taxon>Eukaryota</taxon>
        <taxon>Sar</taxon>
        <taxon>Alveolata</taxon>
        <taxon>Ciliophora</taxon>
        <taxon>Intramacronucleata</taxon>
        <taxon>Oligohymenophorea</taxon>
        <taxon>Peniculida</taxon>
        <taxon>Parameciidae</taxon>
        <taxon>Paramecium</taxon>
    </lineage>
</organism>
<feature type="transmembrane region" description="Helical" evidence="5">
    <location>
        <begin position="88"/>
        <end position="112"/>
    </location>
</feature>
<evidence type="ECO:0000313" key="6">
    <source>
        <dbReference type="EMBL" id="CAD8139531.1"/>
    </source>
</evidence>
<dbReference type="AlphaFoldDB" id="A0A8S1SEK7"/>
<evidence type="ECO:0000313" key="7">
    <source>
        <dbReference type="Proteomes" id="UP000689195"/>
    </source>
</evidence>
<reference evidence="6" key="1">
    <citation type="submission" date="2021-01" db="EMBL/GenBank/DDBJ databases">
        <authorList>
            <consortium name="Genoscope - CEA"/>
            <person name="William W."/>
        </authorList>
    </citation>
    <scope>NUCLEOTIDE SEQUENCE</scope>
</reference>
<dbReference type="Pfam" id="PF00335">
    <property type="entry name" value="Tetraspanin"/>
    <property type="match status" value="1"/>
</dbReference>
<evidence type="ECO:0000256" key="5">
    <source>
        <dbReference type="SAM" id="Phobius"/>
    </source>
</evidence>
<comment type="subcellular location">
    <subcellularLocation>
        <location evidence="1">Membrane</location>
        <topology evidence="1">Multi-pass membrane protein</topology>
    </subcellularLocation>
</comment>
<keyword evidence="7" id="KW-1185">Reference proteome</keyword>
<evidence type="ECO:0000256" key="1">
    <source>
        <dbReference type="ARBA" id="ARBA00004141"/>
    </source>
</evidence>
<evidence type="ECO:0008006" key="8">
    <source>
        <dbReference type="Google" id="ProtNLM"/>
    </source>
</evidence>
<dbReference type="OrthoDB" id="306120at2759"/>
<sequence length="285" mass="32170">MIKCVKKVVDFSASIIALLGLAILCFGIYVLYKQVGLNYSDLYFNTADWLKTLQEYGFIILGIVIMIIGMAGIDGASKKKRSCRKFSLLIYQIGALIFFILCSSLAVFTLVYSNDAFGKECTGTPYFETIDSQIKLADQLFCSNQCQCYITQETFDHNQSVFAGKNYTTDKNVIEKIEQIQKCPQYEVDSYAAAAQMMQAAETILHCTGWCTPTSYYIFSDINDDSYDGQSCFKETKEFVESTGKILGYVLLGLALLFGLNVLFVILLCCQSERKHRTDYLMYET</sequence>
<feature type="transmembrane region" description="Helical" evidence="5">
    <location>
        <begin position="246"/>
        <end position="270"/>
    </location>
</feature>
<proteinExistence type="predicted"/>
<dbReference type="GO" id="GO:0016020">
    <property type="term" value="C:membrane"/>
    <property type="evidence" value="ECO:0007669"/>
    <property type="project" value="UniProtKB-SubCell"/>
</dbReference>
<evidence type="ECO:0000256" key="4">
    <source>
        <dbReference type="ARBA" id="ARBA00023136"/>
    </source>
</evidence>
<keyword evidence="3 5" id="KW-1133">Transmembrane helix</keyword>
<dbReference type="EMBL" id="CAJJDO010000008">
    <property type="protein sequence ID" value="CAD8139531.1"/>
    <property type="molecule type" value="Genomic_DNA"/>
</dbReference>
<comment type="caution">
    <text evidence="6">The sequence shown here is derived from an EMBL/GenBank/DDBJ whole genome shotgun (WGS) entry which is preliminary data.</text>
</comment>
<evidence type="ECO:0000256" key="3">
    <source>
        <dbReference type="ARBA" id="ARBA00022989"/>
    </source>
</evidence>
<keyword evidence="2 5" id="KW-0812">Transmembrane</keyword>
<gene>
    <name evidence="6" type="ORF">PPENT_87.1.T0080145</name>
</gene>
<accession>A0A8S1SEK7</accession>
<evidence type="ECO:0000256" key="2">
    <source>
        <dbReference type="ARBA" id="ARBA00022692"/>
    </source>
</evidence>
<dbReference type="Proteomes" id="UP000689195">
    <property type="component" value="Unassembled WGS sequence"/>
</dbReference>